<name>A0A936YSX3_9HYPH</name>
<dbReference type="AlphaFoldDB" id="A0A936YSX3"/>
<protein>
    <submittedName>
        <fullName evidence="1">DUF1028 domain-containing protein</fullName>
    </submittedName>
</protein>
<dbReference type="InterPro" id="IPR010430">
    <property type="entry name" value="DUF1028"/>
</dbReference>
<evidence type="ECO:0000313" key="1">
    <source>
        <dbReference type="EMBL" id="MBL0373714.1"/>
    </source>
</evidence>
<dbReference type="Pfam" id="PF06267">
    <property type="entry name" value="DUF1028"/>
    <property type="match status" value="1"/>
</dbReference>
<accession>A0A936YSX3</accession>
<dbReference type="InterPro" id="IPR029055">
    <property type="entry name" value="Ntn_hydrolases_N"/>
</dbReference>
<dbReference type="PANTHER" id="PTHR39328">
    <property type="entry name" value="BLL2871 PROTEIN"/>
    <property type="match status" value="1"/>
</dbReference>
<keyword evidence="2" id="KW-1185">Reference proteome</keyword>
<dbReference type="EMBL" id="JAEQNC010000009">
    <property type="protein sequence ID" value="MBL0373714.1"/>
    <property type="molecule type" value="Genomic_DNA"/>
</dbReference>
<dbReference type="Proteomes" id="UP000633219">
    <property type="component" value="Unassembled WGS sequence"/>
</dbReference>
<gene>
    <name evidence="1" type="ORF">JJB09_16960</name>
</gene>
<reference evidence="1" key="1">
    <citation type="submission" date="2021-01" db="EMBL/GenBank/DDBJ databases">
        <title>Rhizobium sp. strain KVB221 16S ribosomal RNA gene Genome sequencing and assembly.</title>
        <authorList>
            <person name="Kang M."/>
        </authorList>
    </citation>
    <scope>NUCLEOTIDE SEQUENCE</scope>
    <source>
        <strain evidence="1">KVB221</strain>
    </source>
</reference>
<evidence type="ECO:0000313" key="2">
    <source>
        <dbReference type="Proteomes" id="UP000633219"/>
    </source>
</evidence>
<organism evidence="1 2">
    <name type="scientific">Rhizobium setariae</name>
    <dbReference type="NCBI Taxonomy" id="2801340"/>
    <lineage>
        <taxon>Bacteria</taxon>
        <taxon>Pseudomonadati</taxon>
        <taxon>Pseudomonadota</taxon>
        <taxon>Alphaproteobacteria</taxon>
        <taxon>Hyphomicrobiales</taxon>
        <taxon>Rhizobiaceae</taxon>
        <taxon>Rhizobium/Agrobacterium group</taxon>
        <taxon>Rhizobium</taxon>
    </lineage>
</organism>
<dbReference type="PANTHER" id="PTHR39328:SF1">
    <property type="entry name" value="BLL2871 PROTEIN"/>
    <property type="match status" value="1"/>
</dbReference>
<dbReference type="Gene3D" id="3.60.20.10">
    <property type="entry name" value="Glutamine Phosphoribosylpyrophosphate, subunit 1, domain 1"/>
    <property type="match status" value="1"/>
</dbReference>
<comment type="caution">
    <text evidence="1">The sequence shown here is derived from an EMBL/GenBank/DDBJ whole genome shotgun (WGS) entry which is preliminary data.</text>
</comment>
<dbReference type="SUPFAM" id="SSF56235">
    <property type="entry name" value="N-terminal nucleophile aminohydrolases (Ntn hydrolases)"/>
    <property type="match status" value="1"/>
</dbReference>
<sequence>MTFSISAHCPETGMFGVAVSSSSPCVAARCAHARAGVGAVATQNITDPRLGPKGLDLMASGLSAGDALEVLKRDAPYLEYRQLALVDSQGRTASFSGAQTLGTHRVATGAGVVAAGNLLANPGVPEAMVKAFAESAGQSLGDRLLTAMRAAEAAGGEEGPVHSVGMILVRKEAWPIADLRVDWADNDPIGQLAILWERWKGEMEAYVSRALNPSEAPSYGVPGDM</sequence>
<proteinExistence type="predicted"/>
<dbReference type="RefSeq" id="WP_201660664.1">
    <property type="nucleotide sequence ID" value="NZ_JAEQNC010000009.1"/>
</dbReference>